<dbReference type="Proteomes" id="UP000749559">
    <property type="component" value="Unassembled WGS sequence"/>
</dbReference>
<feature type="compositionally biased region" description="Low complexity" evidence="1">
    <location>
        <begin position="128"/>
        <end position="138"/>
    </location>
</feature>
<dbReference type="AlphaFoldDB" id="A0A8J1XGL9"/>
<organism evidence="2 3">
    <name type="scientific">Owenia fusiformis</name>
    <name type="common">Polychaete worm</name>
    <dbReference type="NCBI Taxonomy" id="6347"/>
    <lineage>
        <taxon>Eukaryota</taxon>
        <taxon>Metazoa</taxon>
        <taxon>Spiralia</taxon>
        <taxon>Lophotrochozoa</taxon>
        <taxon>Annelida</taxon>
        <taxon>Polychaeta</taxon>
        <taxon>Sedentaria</taxon>
        <taxon>Canalipalpata</taxon>
        <taxon>Sabellida</taxon>
        <taxon>Oweniida</taxon>
        <taxon>Oweniidae</taxon>
        <taxon>Owenia</taxon>
    </lineage>
</organism>
<feature type="compositionally biased region" description="Basic and acidic residues" evidence="1">
    <location>
        <begin position="191"/>
        <end position="201"/>
    </location>
</feature>
<feature type="compositionally biased region" description="Basic and acidic residues" evidence="1">
    <location>
        <begin position="52"/>
        <end position="64"/>
    </location>
</feature>
<evidence type="ECO:0000313" key="3">
    <source>
        <dbReference type="Proteomes" id="UP000749559"/>
    </source>
</evidence>
<accession>A0A8J1XGL9</accession>
<comment type="caution">
    <text evidence="2">The sequence shown here is derived from an EMBL/GenBank/DDBJ whole genome shotgun (WGS) entry which is preliminary data.</text>
</comment>
<keyword evidence="3" id="KW-1185">Reference proteome</keyword>
<name>A0A8J1XGL9_OWEFU</name>
<evidence type="ECO:0000313" key="2">
    <source>
        <dbReference type="EMBL" id="CAH1783753.1"/>
    </source>
</evidence>
<reference evidence="2" key="1">
    <citation type="submission" date="2022-03" db="EMBL/GenBank/DDBJ databases">
        <authorList>
            <person name="Martin C."/>
        </authorList>
    </citation>
    <scope>NUCLEOTIDE SEQUENCE</scope>
</reference>
<sequence length="266" mass="30426">MSGKWGHDGYSDTRESSPSYGRGRARLNPDREPSPSCGRGRARPGRGNQLASRDHLKPGGDKESPYVTDEIPNIKKDVEGTRSKKKRPEVQVYVPRHRRMQEQTEDNISKYEQMSKEKSNVFREEQNSSSLSSPSELGRPSKKPKTVSQVYIPRPKRQQLEEESKQSPVQVAAPNTHTEAAATSSPIDESIIIHDAEDDMKTKRHKHKKHKHRSKSRDSGNEKYSQNDYANGCDEERRNRDRSAETIDSTSRHRSHSRDKSKKKKK</sequence>
<feature type="compositionally biased region" description="Basic and acidic residues" evidence="1">
    <location>
        <begin position="1"/>
        <end position="15"/>
    </location>
</feature>
<evidence type="ECO:0000256" key="1">
    <source>
        <dbReference type="SAM" id="MobiDB-lite"/>
    </source>
</evidence>
<dbReference type="EMBL" id="CAIIXF020000005">
    <property type="protein sequence ID" value="CAH1783753.1"/>
    <property type="molecule type" value="Genomic_DNA"/>
</dbReference>
<feature type="non-terminal residue" evidence="2">
    <location>
        <position position="1"/>
    </location>
</feature>
<feature type="region of interest" description="Disordered" evidence="1">
    <location>
        <begin position="1"/>
        <end position="266"/>
    </location>
</feature>
<feature type="compositionally biased region" description="Polar residues" evidence="1">
    <location>
        <begin position="166"/>
        <end position="187"/>
    </location>
</feature>
<feature type="compositionally biased region" description="Basic and acidic residues" evidence="1">
    <location>
        <begin position="72"/>
        <end position="82"/>
    </location>
</feature>
<feature type="compositionally biased region" description="Basic residues" evidence="1">
    <location>
        <begin position="252"/>
        <end position="266"/>
    </location>
</feature>
<feature type="compositionally biased region" description="Basic and acidic residues" evidence="1">
    <location>
        <begin position="107"/>
        <end position="126"/>
    </location>
</feature>
<proteinExistence type="predicted"/>
<feature type="compositionally biased region" description="Basic residues" evidence="1">
    <location>
        <begin position="202"/>
        <end position="215"/>
    </location>
</feature>
<feature type="compositionally biased region" description="Basic and acidic residues" evidence="1">
    <location>
        <begin position="234"/>
        <end position="245"/>
    </location>
</feature>
<gene>
    <name evidence="2" type="ORF">OFUS_LOCUS10061</name>
</gene>
<protein>
    <submittedName>
        <fullName evidence="2">Uncharacterized protein</fullName>
    </submittedName>
</protein>